<feature type="transmembrane region" description="Helical" evidence="9">
    <location>
        <begin position="1849"/>
        <end position="1869"/>
    </location>
</feature>
<feature type="transmembrane region" description="Helical" evidence="9">
    <location>
        <begin position="1608"/>
        <end position="1630"/>
    </location>
</feature>
<dbReference type="Pfam" id="PF00005">
    <property type="entry name" value="ABC_tran"/>
    <property type="match status" value="2"/>
</dbReference>
<gene>
    <name evidence="11" type="ORF">G6011_11218</name>
</gene>
<comment type="caution">
    <text evidence="11">The sequence shown here is derived from an EMBL/GenBank/DDBJ whole genome shotgun (WGS) entry which is preliminary data.</text>
</comment>
<comment type="subcellular location">
    <subcellularLocation>
        <location evidence="1">Membrane</location>
        <topology evidence="1">Multi-pass membrane protein</topology>
    </subcellularLocation>
</comment>
<feature type="domain" description="ABC transporter" evidence="10">
    <location>
        <begin position="1237"/>
        <end position="1481"/>
    </location>
</feature>
<feature type="transmembrane region" description="Helical" evidence="9">
    <location>
        <begin position="1142"/>
        <end position="1162"/>
    </location>
</feature>
<evidence type="ECO:0000256" key="8">
    <source>
        <dbReference type="ARBA" id="ARBA00023136"/>
    </source>
</evidence>
<dbReference type="GO" id="GO:0016020">
    <property type="term" value="C:membrane"/>
    <property type="evidence" value="ECO:0007669"/>
    <property type="project" value="UniProtKB-SubCell"/>
</dbReference>
<feature type="domain" description="ABC transporter" evidence="10">
    <location>
        <begin position="534"/>
        <end position="784"/>
    </location>
</feature>
<evidence type="ECO:0000256" key="5">
    <source>
        <dbReference type="ARBA" id="ARBA00022741"/>
    </source>
</evidence>
<evidence type="ECO:0000313" key="11">
    <source>
        <dbReference type="EMBL" id="KAG9192484.1"/>
    </source>
</evidence>
<dbReference type="InterPro" id="IPR003593">
    <property type="entry name" value="AAA+_ATPase"/>
</dbReference>
<name>A0AAD4IDE7_9PLEO</name>
<feature type="transmembrane region" description="Helical" evidence="9">
    <location>
        <begin position="928"/>
        <end position="950"/>
    </location>
</feature>
<keyword evidence="3" id="KW-0813">Transport</keyword>
<keyword evidence="7 9" id="KW-1133">Transmembrane helix</keyword>
<dbReference type="InterPro" id="IPR015422">
    <property type="entry name" value="PyrdxlP-dep_Trfase_small"/>
</dbReference>
<dbReference type="Proteomes" id="UP001199106">
    <property type="component" value="Unassembled WGS sequence"/>
</dbReference>
<dbReference type="InterPro" id="IPR003439">
    <property type="entry name" value="ABC_transporter-like_ATP-bd"/>
</dbReference>
<sequence length="1885" mass="210414">MAPTSGSGTFVEEWAKAQKLRGPSMKNGPIFYKNLEEELDANRGQQACAMFHVAETPIDFSSCDVVSLGTSGAVKQRFMEELAANPDFQLGSHGTRPLNGNSKYLEMVKREIAEFHGVESALFVNSGALANDAIFSAVARPGDAIVFDELVHASTHYGMKNSLALCQKSFRHNNVDDFINTVVAVRDSQAQIRSGKRSVIIAVESFYSMDGDICPLKELVQAAKEIFPNGNAQFVVDEAHSTGNIGPLGRGLVNMLGLESEIAVRNHTFGKSLCGSGVLAAIFSNNTIRAMLINHARPILFSTAPPFLVVASTRAAYALLKAGKTQKAQDRVQHLVKLFIEEITDNDIWEKANDAGYLRIPLCEEEDWYSASVVSQICPVMTKPKHNLYLAFHLQLEGFQVYPISFPVVAKGTDRIRLVFHAHNTDGEVQRLSASICSWAKETMEAEAYNRRVKPGGQLRVSQLDSNLDPKSPNFDARAWTKEFARVRNLNPKSAPPRALGVAFKNLDVFGWSTGAQFQASTGNVLLAIAKNLARFFSKSSYRGRRIDILRGFEGVLEKGELLLVLGPPGSGCSTFLKTLSSQTADLEIGSDTYINYRGIDSKLMRTCFRGDILYNAELDNHLAHLSVGETLEFASRAHSVKHIPEGHSRRQFDLMNRDVVMATFGLTHAVDTRVGDDVIQGVSGGERKRVSIAEAALTGAKFQCWDNSTRGLDSANAVTFCQHLRLQADVLDVTSAVTIYQTPQAAYDLFDKVTVIYKGRQIFFGRSSEAKAYFEGLGFYCPDRQTTPDFLTSMTSPHERLVKPGFEHSVPRTSIDFVQRWSESKQRLDIAREVAAYEKNHPSHERLTEYQQSRQLEQARLQRTGSPYTISYAQQVDLTFWRAWRRLLADPGFTIASLLFNLIMALILGSMFYNLKQDTSSFYYRGGIIFFSLMFNAFASQLEVLTIYAERPVVEKQNRYALYHQSTQAIASYLCDLPYKIANMLVFNILVYFMSHLRREAGAFFFFCLVTLLATLVQSAIFRTLASITRTSDQAMIPSAVLGLGLMIYTGFTMPTAYMPGWSRWMGYINPLAYSFEALMANEFHHRMFECATMIPQGPEYADLSPTSQTCSVVGAEPGSSLVNGDRYINLAFGYSDTNRWRNVGVLCAFMVFFFAAYLFAAEYAKPPRTRGEVLIFRRGKTPSTIRIKNMELKPQDSEAQTHENGGRPVIAEKTEASAKDGPDAATHLSAGTSVFHWEDLCYEINIKGGTKRRILDNISGWVKPGVTTVLMGVSGAGKTTLLDVLASRVSIGVISGDILVNGSSIDATFQHQVGYVQQQDLHLSTMTVREALRFSALLRQATHYSRKDKLQYVDYVIDTLEMQEFAEAVIGVPGEGLNVEQRKRLTIGVELAARPKLLVFFDEPTSGLDSQTSWAISVLIKKLASAGQAVLCTVHQPSAILFNQFDRLLLIAPGGKTVYFGDLGPDSSTLIEYFERNGAPKIDVDANPAEWMLEAIKTPQDGSEGKEWHQTWRNSPEYRNVKEELTYLRGLTSAQLPAESMLDQKSPEFVSSFYAQFREVMIRTAKHFWRSPVYLWSKTILIVLSSLYLGFSYSANNSIQGLQNQLWAIFMFLVLFININEQIMPTFVVQRNLFEARERPSKIYRWNVFVLSNIVIELFWNSLMAVIMYFCWYYPVGFVRNTVPEDQTVRSFLVFLFLWAYLLLTSTFAHLAITWIDLPEVAGVLTSLLWMLCILFCGIGVPPADLPTFWIFMYRASPATYLVGGLMSTAVANTDVVCADYEVLHLSPPAGGNMTCGDFLGPFVATSGGRVLTPKALDSCSYCPLATTNDFLARFGLSYDTRWRDFGIVWVYILFNIAAALGLYWLVRVPKSKRFGVKTVSVS</sequence>
<evidence type="ECO:0000259" key="10">
    <source>
        <dbReference type="PROSITE" id="PS50893"/>
    </source>
</evidence>
<dbReference type="InterPro" id="IPR004839">
    <property type="entry name" value="Aminotransferase_I/II_large"/>
</dbReference>
<comment type="similarity">
    <text evidence="2">Belongs to the ABC transporter superfamily. ABCG family. PDR (TC 3.A.1.205) subfamily.</text>
</comment>
<evidence type="ECO:0000256" key="6">
    <source>
        <dbReference type="ARBA" id="ARBA00022840"/>
    </source>
</evidence>
<dbReference type="GO" id="GO:0030170">
    <property type="term" value="F:pyridoxal phosphate binding"/>
    <property type="evidence" value="ECO:0007669"/>
    <property type="project" value="InterPro"/>
</dbReference>
<feature type="transmembrane region" description="Helical" evidence="9">
    <location>
        <begin position="893"/>
        <end position="916"/>
    </location>
</feature>
<dbReference type="Gene3D" id="3.90.1150.10">
    <property type="entry name" value="Aspartate Aminotransferase, domain 1"/>
    <property type="match status" value="1"/>
</dbReference>
<dbReference type="GO" id="GO:0016887">
    <property type="term" value="F:ATP hydrolysis activity"/>
    <property type="evidence" value="ECO:0007669"/>
    <property type="project" value="InterPro"/>
</dbReference>
<evidence type="ECO:0000256" key="9">
    <source>
        <dbReference type="SAM" id="Phobius"/>
    </source>
</evidence>
<dbReference type="PANTHER" id="PTHR19241">
    <property type="entry name" value="ATP-BINDING CASSETTE TRANSPORTER"/>
    <property type="match status" value="1"/>
</dbReference>
<dbReference type="InterPro" id="IPR027417">
    <property type="entry name" value="P-loop_NTPase"/>
</dbReference>
<feature type="transmembrane region" description="Helical" evidence="9">
    <location>
        <begin position="1730"/>
        <end position="1754"/>
    </location>
</feature>
<evidence type="ECO:0000256" key="3">
    <source>
        <dbReference type="ARBA" id="ARBA00022448"/>
    </source>
</evidence>
<dbReference type="InterPro" id="IPR034003">
    <property type="entry name" value="ABCG_PDR_2"/>
</dbReference>
<organism evidence="11 12">
    <name type="scientific">Alternaria panax</name>
    <dbReference type="NCBI Taxonomy" id="48097"/>
    <lineage>
        <taxon>Eukaryota</taxon>
        <taxon>Fungi</taxon>
        <taxon>Dikarya</taxon>
        <taxon>Ascomycota</taxon>
        <taxon>Pezizomycotina</taxon>
        <taxon>Dothideomycetes</taxon>
        <taxon>Pleosporomycetidae</taxon>
        <taxon>Pleosporales</taxon>
        <taxon>Pleosporineae</taxon>
        <taxon>Pleosporaceae</taxon>
        <taxon>Alternaria</taxon>
        <taxon>Alternaria sect. Panax</taxon>
    </lineage>
</organism>
<dbReference type="Gene3D" id="3.40.50.300">
    <property type="entry name" value="P-loop containing nucleotide triphosphate hydrolases"/>
    <property type="match status" value="2"/>
</dbReference>
<evidence type="ECO:0000313" key="12">
    <source>
        <dbReference type="Proteomes" id="UP001199106"/>
    </source>
</evidence>
<feature type="transmembrane region" description="Helical" evidence="9">
    <location>
        <begin position="1038"/>
        <end position="1059"/>
    </location>
</feature>
<dbReference type="SUPFAM" id="SSF52540">
    <property type="entry name" value="P-loop containing nucleoside triphosphate hydrolases"/>
    <property type="match status" value="2"/>
</dbReference>
<evidence type="ECO:0000256" key="1">
    <source>
        <dbReference type="ARBA" id="ARBA00004141"/>
    </source>
</evidence>
<keyword evidence="12" id="KW-1185">Reference proteome</keyword>
<keyword evidence="4 9" id="KW-0812">Transmembrane</keyword>
<dbReference type="SUPFAM" id="SSF53383">
    <property type="entry name" value="PLP-dependent transferases"/>
    <property type="match status" value="1"/>
</dbReference>
<dbReference type="GO" id="GO:0005524">
    <property type="term" value="F:ATP binding"/>
    <property type="evidence" value="ECO:0007669"/>
    <property type="project" value="UniProtKB-KW"/>
</dbReference>
<evidence type="ECO:0000256" key="7">
    <source>
        <dbReference type="ARBA" id="ARBA00022989"/>
    </source>
</evidence>
<dbReference type="InterPro" id="IPR015421">
    <property type="entry name" value="PyrdxlP-dep_Trfase_major"/>
</dbReference>
<dbReference type="Gene3D" id="3.40.640.10">
    <property type="entry name" value="Type I PLP-dependent aspartate aminotransferase-like (Major domain)"/>
    <property type="match status" value="1"/>
</dbReference>
<accession>A0AAD4IDE7</accession>
<proteinExistence type="inferred from homology"/>
<dbReference type="Pfam" id="PF06422">
    <property type="entry name" value="PDR_CDR"/>
    <property type="match status" value="1"/>
</dbReference>
<dbReference type="PROSITE" id="PS50893">
    <property type="entry name" value="ABC_TRANSPORTER_2"/>
    <property type="match status" value="2"/>
</dbReference>
<reference evidence="11" key="1">
    <citation type="submission" date="2021-07" db="EMBL/GenBank/DDBJ databases">
        <title>Genome Resource of American Ginseng Black Spot Pathogen Alternaria panax.</title>
        <authorList>
            <person name="Qiu C."/>
            <person name="Wang W."/>
            <person name="Liu Z."/>
        </authorList>
    </citation>
    <scope>NUCLEOTIDE SEQUENCE</scope>
    <source>
        <strain evidence="11">BNCC115425</strain>
    </source>
</reference>
<feature type="transmembrane region" description="Helical" evidence="9">
    <location>
        <begin position="971"/>
        <end position="996"/>
    </location>
</feature>
<dbReference type="PROSITE" id="PS00211">
    <property type="entry name" value="ABC_TRANSPORTER_1"/>
    <property type="match status" value="1"/>
</dbReference>
<dbReference type="Pfam" id="PF00155">
    <property type="entry name" value="Aminotran_1_2"/>
    <property type="match status" value="1"/>
</dbReference>
<feature type="transmembrane region" description="Helical" evidence="9">
    <location>
        <begin position="1002"/>
        <end position="1026"/>
    </location>
</feature>
<dbReference type="Pfam" id="PF14510">
    <property type="entry name" value="ABC_trans_N"/>
    <property type="match status" value="1"/>
</dbReference>
<dbReference type="InterPro" id="IPR013525">
    <property type="entry name" value="ABC2_TM"/>
</dbReference>
<dbReference type="FunFam" id="3.40.50.300:FF:000054">
    <property type="entry name" value="ABC multidrug transporter atrF"/>
    <property type="match status" value="1"/>
</dbReference>
<dbReference type="InterPro" id="IPR017871">
    <property type="entry name" value="ABC_transporter-like_CS"/>
</dbReference>
<protein>
    <recommendedName>
        <fullName evidence="10">ABC transporter domain-containing protein</fullName>
    </recommendedName>
</protein>
<dbReference type="GO" id="GO:0140359">
    <property type="term" value="F:ABC-type transporter activity"/>
    <property type="evidence" value="ECO:0007669"/>
    <property type="project" value="InterPro"/>
</dbReference>
<keyword evidence="8 9" id="KW-0472">Membrane</keyword>
<feature type="transmembrane region" description="Helical" evidence="9">
    <location>
        <begin position="1575"/>
        <end position="1596"/>
    </location>
</feature>
<evidence type="ECO:0000256" key="2">
    <source>
        <dbReference type="ARBA" id="ARBA00006012"/>
    </source>
</evidence>
<evidence type="ECO:0000256" key="4">
    <source>
        <dbReference type="ARBA" id="ARBA00022692"/>
    </source>
</evidence>
<dbReference type="Pfam" id="PF01061">
    <property type="entry name" value="ABC2_membrane"/>
    <property type="match status" value="2"/>
</dbReference>
<feature type="transmembrane region" description="Helical" evidence="9">
    <location>
        <begin position="1650"/>
        <end position="1674"/>
    </location>
</feature>
<keyword evidence="5" id="KW-0547">Nucleotide-binding</keyword>
<dbReference type="CDD" id="cd03232">
    <property type="entry name" value="ABCG_PDR_domain2"/>
    <property type="match status" value="1"/>
</dbReference>
<feature type="transmembrane region" description="Helical" evidence="9">
    <location>
        <begin position="1694"/>
        <end position="1718"/>
    </location>
</feature>
<dbReference type="InterPro" id="IPR015424">
    <property type="entry name" value="PyrdxlP-dep_Trfase"/>
</dbReference>
<keyword evidence="6" id="KW-0067">ATP-binding</keyword>
<dbReference type="SMART" id="SM00382">
    <property type="entry name" value="AAA"/>
    <property type="match status" value="2"/>
</dbReference>
<dbReference type="InterPro" id="IPR029481">
    <property type="entry name" value="ABC_trans_N"/>
</dbReference>
<dbReference type="EMBL" id="JAANER010000003">
    <property type="protein sequence ID" value="KAG9192484.1"/>
    <property type="molecule type" value="Genomic_DNA"/>
</dbReference>
<dbReference type="InterPro" id="IPR010929">
    <property type="entry name" value="PDR_CDR_ABC"/>
</dbReference>